<comment type="caution">
    <text evidence="1">The sequence shown here is derived from an EMBL/GenBank/DDBJ whole genome shotgun (WGS) entry which is preliminary data.</text>
</comment>
<gene>
    <name evidence="1" type="ORF">C5470_20140</name>
</gene>
<sequence>MISILITLDLDCIVENVSYEDFNHIKQIDKKYINGVVLDNSKAMSFFKGVDILDIPNANKGNSIQWRVISLSDYKSNHSVILTKFKIINDNIKVIHSPIKQYLSEFNLPIIKNPTSTEPTLEPTLNYISMKENYWHTTIKNDNKQVQELVATFAVCKTEGTDNQILGYFDWSHKIKIGSK</sequence>
<dbReference type="RefSeq" id="WP_166291445.1">
    <property type="nucleotide sequence ID" value="NZ_CAWPIE010000039.1"/>
</dbReference>
<dbReference type="Gene3D" id="2.60.40.3910">
    <property type="entry name" value="Inclusion body protein"/>
    <property type="match status" value="1"/>
</dbReference>
<accession>A0A7X5TMS0</accession>
<name>A0A7X5TMS0_9GAMM</name>
<dbReference type="InterPro" id="IPR021087">
    <property type="entry name" value="Uncharacterised_PixA/AidA"/>
</dbReference>
<dbReference type="EMBL" id="PUJV01000039">
    <property type="protein sequence ID" value="NHB98540.1"/>
    <property type="molecule type" value="Genomic_DNA"/>
</dbReference>
<keyword evidence="2" id="KW-1185">Reference proteome</keyword>
<evidence type="ECO:0000313" key="2">
    <source>
        <dbReference type="Proteomes" id="UP000547931"/>
    </source>
</evidence>
<evidence type="ECO:0000313" key="1">
    <source>
        <dbReference type="EMBL" id="NHB98540.1"/>
    </source>
</evidence>
<dbReference type="AlphaFoldDB" id="A0A7X5TMS0"/>
<reference evidence="1 2" key="1">
    <citation type="submission" date="2018-02" db="EMBL/GenBank/DDBJ databases">
        <authorList>
            <person name="Machado R.A."/>
        </authorList>
    </citation>
    <scope>NUCLEOTIDE SEQUENCE [LARGE SCALE GENOMIC DNA]</scope>
    <source>
        <strain evidence="1 2">DSM 23271</strain>
    </source>
</reference>
<dbReference type="Pfam" id="PF12306">
    <property type="entry name" value="PixA"/>
    <property type="match status" value="1"/>
</dbReference>
<proteinExistence type="predicted"/>
<evidence type="ECO:0008006" key="3">
    <source>
        <dbReference type="Google" id="ProtNLM"/>
    </source>
</evidence>
<dbReference type="InterPro" id="IPR038712">
    <property type="entry name" value="PixA-like_sf"/>
</dbReference>
<organism evidence="1 2">
    <name type="scientific">Photorhabdus stackebrandtii</name>
    <dbReference type="NCBI Taxonomy" id="1123042"/>
    <lineage>
        <taxon>Bacteria</taxon>
        <taxon>Pseudomonadati</taxon>
        <taxon>Pseudomonadota</taxon>
        <taxon>Gammaproteobacteria</taxon>
        <taxon>Enterobacterales</taxon>
        <taxon>Morganellaceae</taxon>
        <taxon>Photorhabdus</taxon>
    </lineage>
</organism>
<protein>
    <recommendedName>
        <fullName evidence="3">Inclusion body protein</fullName>
    </recommendedName>
</protein>
<dbReference type="Proteomes" id="UP000547931">
    <property type="component" value="Unassembled WGS sequence"/>
</dbReference>